<evidence type="ECO:0000259" key="2">
    <source>
        <dbReference type="Pfam" id="PF10988"/>
    </source>
</evidence>
<dbReference type="Gene3D" id="2.160.20.120">
    <property type="match status" value="1"/>
</dbReference>
<proteinExistence type="predicted"/>
<evidence type="ECO:0000256" key="1">
    <source>
        <dbReference type="SAM" id="SignalP"/>
    </source>
</evidence>
<dbReference type="OrthoDB" id="7478143at2"/>
<comment type="caution">
    <text evidence="3">The sequence shown here is derived from an EMBL/GenBank/DDBJ whole genome shotgun (WGS) entry which is preliminary data.</text>
</comment>
<feature type="chain" id="PRO_5015199008" description="Putative auto-transporter adhesin head GIN domain-containing protein" evidence="1">
    <location>
        <begin position="18"/>
        <end position="227"/>
    </location>
</feature>
<protein>
    <recommendedName>
        <fullName evidence="2">Putative auto-transporter adhesin head GIN domain-containing protein</fullName>
    </recommendedName>
</protein>
<sequence length="227" mass="23194">MKRLALLLALAPAPTLAAERNYSVTDFDRIRIEGPYEVTLATGTNSRARAIGDQAALDRITIEVQAGMLKIHPNRSAWGGNPGAQSGPVKIELGTRALKGVAIVGSSRLAIDTVRGLKVDLSVSGSGRLDVAAVDVDSLVLASVGAGTIALGGTAKQLRATVQGSAALEAEGLRTDDAILAAETSGRIAFRTDRTARIAANGLGEVRIAGTADCTVTGSAADVHCGK</sequence>
<accession>A0A2P7QM99</accession>
<dbReference type="InterPro" id="IPR021255">
    <property type="entry name" value="DUF2807"/>
</dbReference>
<dbReference type="EMBL" id="PXYI01000005">
    <property type="protein sequence ID" value="PSJ39083.1"/>
    <property type="molecule type" value="Genomic_DNA"/>
</dbReference>
<feature type="signal peptide" evidence="1">
    <location>
        <begin position="1"/>
        <end position="17"/>
    </location>
</feature>
<feature type="domain" description="Putative auto-transporter adhesin head GIN" evidence="2">
    <location>
        <begin position="26"/>
        <end position="211"/>
    </location>
</feature>
<keyword evidence="4" id="KW-1185">Reference proteome</keyword>
<dbReference type="Pfam" id="PF10988">
    <property type="entry name" value="DUF2807"/>
    <property type="match status" value="1"/>
</dbReference>
<keyword evidence="1" id="KW-0732">Signal</keyword>
<evidence type="ECO:0000313" key="4">
    <source>
        <dbReference type="Proteomes" id="UP000241167"/>
    </source>
</evidence>
<name>A0A2P7QM99_9SPHN</name>
<dbReference type="AlphaFoldDB" id="A0A2P7QM99"/>
<dbReference type="RefSeq" id="WP_106514282.1">
    <property type="nucleotide sequence ID" value="NZ_PXYI01000005.1"/>
</dbReference>
<evidence type="ECO:0000313" key="3">
    <source>
        <dbReference type="EMBL" id="PSJ39083.1"/>
    </source>
</evidence>
<gene>
    <name evidence="3" type="ORF">C7I55_17475</name>
</gene>
<reference evidence="3 4" key="1">
    <citation type="submission" date="2018-03" db="EMBL/GenBank/DDBJ databases">
        <title>The draft genome of Sphingosinicella sp. GL-C-18.</title>
        <authorList>
            <person name="Liu L."/>
            <person name="Li L."/>
            <person name="Liang L."/>
            <person name="Zhang X."/>
            <person name="Wang T."/>
        </authorList>
    </citation>
    <scope>NUCLEOTIDE SEQUENCE [LARGE SCALE GENOMIC DNA]</scope>
    <source>
        <strain evidence="3 4">GL-C-18</strain>
    </source>
</reference>
<dbReference type="Proteomes" id="UP000241167">
    <property type="component" value="Unassembled WGS sequence"/>
</dbReference>
<organism evidence="3 4">
    <name type="scientific">Allosphingosinicella deserti</name>
    <dbReference type="NCBI Taxonomy" id="2116704"/>
    <lineage>
        <taxon>Bacteria</taxon>
        <taxon>Pseudomonadati</taxon>
        <taxon>Pseudomonadota</taxon>
        <taxon>Alphaproteobacteria</taxon>
        <taxon>Sphingomonadales</taxon>
        <taxon>Sphingomonadaceae</taxon>
        <taxon>Allosphingosinicella</taxon>
    </lineage>
</organism>